<dbReference type="CDD" id="cd08704">
    <property type="entry name" value="Met_tRNA_FMT_C"/>
    <property type="match status" value="1"/>
</dbReference>
<comment type="similarity">
    <text evidence="2 8">Belongs to the Fmt family.</text>
</comment>
<keyword evidence="13" id="KW-1185">Reference proteome</keyword>
<dbReference type="InterPro" id="IPR037022">
    <property type="entry name" value="Formyl_trans_C_sf"/>
</dbReference>
<evidence type="ECO:0000259" key="10">
    <source>
        <dbReference type="Pfam" id="PF00551"/>
    </source>
</evidence>
<evidence type="ECO:0000313" key="13">
    <source>
        <dbReference type="Proteomes" id="UP001254848"/>
    </source>
</evidence>
<evidence type="ECO:0000256" key="9">
    <source>
        <dbReference type="PROSITE-ProRule" id="PRU00023"/>
    </source>
</evidence>
<feature type="domain" description="Formyl transferase C-terminal" evidence="11">
    <location>
        <begin position="208"/>
        <end position="304"/>
    </location>
</feature>
<dbReference type="PANTHER" id="PTHR11138">
    <property type="entry name" value="METHIONYL-TRNA FORMYLTRANSFERASE"/>
    <property type="match status" value="1"/>
</dbReference>
<dbReference type="GO" id="GO:0004479">
    <property type="term" value="F:methionyl-tRNA formyltransferase activity"/>
    <property type="evidence" value="ECO:0007669"/>
    <property type="project" value="UniProtKB-EC"/>
</dbReference>
<dbReference type="InterPro" id="IPR011034">
    <property type="entry name" value="Formyl_transferase-like_C_sf"/>
</dbReference>
<dbReference type="PROSITE" id="PS50297">
    <property type="entry name" value="ANK_REP_REGION"/>
    <property type="match status" value="1"/>
</dbReference>
<gene>
    <name evidence="8 12" type="primary">fmt</name>
    <name evidence="12" type="ORF">Q4T40_09670</name>
</gene>
<dbReference type="Gene3D" id="3.40.50.170">
    <property type="entry name" value="Formyl transferase, N-terminal domain"/>
    <property type="match status" value="1"/>
</dbReference>
<evidence type="ECO:0000256" key="7">
    <source>
        <dbReference type="ARBA" id="ARBA00048558"/>
    </source>
</evidence>
<comment type="function">
    <text evidence="1 8">Attaches a formyl group to the free amino group of methionyl-tRNA(fMet). The formyl group appears to play a dual role in the initiator identity of N-formylmethionyl-tRNA by promoting its recognition by IF2 and preventing the misappropriation of this tRNA by the elongation apparatus.</text>
</comment>
<keyword evidence="5 8" id="KW-0808">Transferase</keyword>
<evidence type="ECO:0000256" key="8">
    <source>
        <dbReference type="HAMAP-Rule" id="MF_00182"/>
    </source>
</evidence>
<evidence type="ECO:0000256" key="6">
    <source>
        <dbReference type="ARBA" id="ARBA00022917"/>
    </source>
</evidence>
<reference evidence="12 13" key="1">
    <citation type="submission" date="2023-07" db="EMBL/GenBank/DDBJ databases">
        <title>The novel representative of Negativicutes class, Anaeroselena agilis gen. nov. sp. nov.</title>
        <authorList>
            <person name="Prokofeva M.I."/>
            <person name="Elcheninov A.G."/>
            <person name="Klyukina A."/>
            <person name="Kublanov I.V."/>
            <person name="Frolov E.N."/>
            <person name="Podosokorskaya O.A."/>
        </authorList>
    </citation>
    <scope>NUCLEOTIDE SEQUENCE [LARGE SCALE GENOMIC DNA]</scope>
    <source>
        <strain evidence="12 13">4137-cl</strain>
    </source>
</reference>
<dbReference type="NCBIfam" id="TIGR00460">
    <property type="entry name" value="fmt"/>
    <property type="match status" value="1"/>
</dbReference>
<comment type="caution">
    <text evidence="12">The sequence shown here is derived from an EMBL/GenBank/DDBJ whole genome shotgun (WGS) entry which is preliminary data.</text>
</comment>
<comment type="catalytic activity">
    <reaction evidence="7 8">
        <text>L-methionyl-tRNA(fMet) + (6R)-10-formyltetrahydrofolate = N-formyl-L-methionyl-tRNA(fMet) + (6S)-5,6,7,8-tetrahydrofolate + H(+)</text>
        <dbReference type="Rhea" id="RHEA:24380"/>
        <dbReference type="Rhea" id="RHEA-COMP:9952"/>
        <dbReference type="Rhea" id="RHEA-COMP:9953"/>
        <dbReference type="ChEBI" id="CHEBI:15378"/>
        <dbReference type="ChEBI" id="CHEBI:57453"/>
        <dbReference type="ChEBI" id="CHEBI:78530"/>
        <dbReference type="ChEBI" id="CHEBI:78844"/>
        <dbReference type="ChEBI" id="CHEBI:195366"/>
        <dbReference type="EC" id="2.1.2.9"/>
    </reaction>
</comment>
<evidence type="ECO:0000313" key="12">
    <source>
        <dbReference type="EMBL" id="MDT8901508.1"/>
    </source>
</evidence>
<dbReference type="CDD" id="cd08646">
    <property type="entry name" value="FMT_core_Met-tRNA-FMT_N"/>
    <property type="match status" value="1"/>
</dbReference>
<dbReference type="Pfam" id="PF00551">
    <property type="entry name" value="Formyl_trans_N"/>
    <property type="match status" value="1"/>
</dbReference>
<dbReference type="EC" id="2.1.2.9" evidence="3 8"/>
<evidence type="ECO:0000256" key="5">
    <source>
        <dbReference type="ARBA" id="ARBA00022679"/>
    </source>
</evidence>
<dbReference type="InterPro" id="IPR002110">
    <property type="entry name" value="Ankyrin_rpt"/>
</dbReference>
<dbReference type="InterPro" id="IPR005793">
    <property type="entry name" value="Formyl_trans_C"/>
</dbReference>
<dbReference type="InterPro" id="IPR002376">
    <property type="entry name" value="Formyl_transf_N"/>
</dbReference>
<evidence type="ECO:0000259" key="11">
    <source>
        <dbReference type="Pfam" id="PF02911"/>
    </source>
</evidence>
<dbReference type="SUPFAM" id="SSF53328">
    <property type="entry name" value="Formyltransferase"/>
    <property type="match status" value="1"/>
</dbReference>
<evidence type="ECO:0000256" key="3">
    <source>
        <dbReference type="ARBA" id="ARBA00012261"/>
    </source>
</evidence>
<dbReference type="HAMAP" id="MF_00182">
    <property type="entry name" value="Formyl_trans"/>
    <property type="match status" value="1"/>
</dbReference>
<keyword evidence="6 8" id="KW-0648">Protein biosynthesis</keyword>
<feature type="domain" description="Formyl transferase N-terminal" evidence="10">
    <location>
        <begin position="5"/>
        <end position="182"/>
    </location>
</feature>
<dbReference type="Gene3D" id="3.10.25.10">
    <property type="entry name" value="Formyl transferase, C-terminal domain"/>
    <property type="match status" value="1"/>
</dbReference>
<dbReference type="RefSeq" id="WP_413780019.1">
    <property type="nucleotide sequence ID" value="NZ_JAUOZS010000001.1"/>
</dbReference>
<protein>
    <recommendedName>
        <fullName evidence="4 8">Methionyl-tRNA formyltransferase</fullName>
        <ecNumber evidence="3 8">2.1.2.9</ecNumber>
    </recommendedName>
</protein>
<dbReference type="SUPFAM" id="SSF50486">
    <property type="entry name" value="FMT C-terminal domain-like"/>
    <property type="match status" value="1"/>
</dbReference>
<evidence type="ECO:0000256" key="1">
    <source>
        <dbReference type="ARBA" id="ARBA00002606"/>
    </source>
</evidence>
<proteinExistence type="inferred from homology"/>
<dbReference type="EMBL" id="JAUOZS010000001">
    <property type="protein sequence ID" value="MDT8901508.1"/>
    <property type="molecule type" value="Genomic_DNA"/>
</dbReference>
<dbReference type="InterPro" id="IPR041711">
    <property type="entry name" value="Met-tRNA-FMT_N"/>
</dbReference>
<dbReference type="Proteomes" id="UP001254848">
    <property type="component" value="Unassembled WGS sequence"/>
</dbReference>
<dbReference type="PANTHER" id="PTHR11138:SF5">
    <property type="entry name" value="METHIONYL-TRNA FORMYLTRANSFERASE, MITOCHONDRIAL"/>
    <property type="match status" value="1"/>
</dbReference>
<keyword evidence="9" id="KW-0040">ANK repeat</keyword>
<accession>A0ABU3NXH6</accession>
<dbReference type="InterPro" id="IPR036477">
    <property type="entry name" value="Formyl_transf_N_sf"/>
</dbReference>
<feature type="repeat" description="ANK" evidence="9">
    <location>
        <begin position="118"/>
        <end position="146"/>
    </location>
</feature>
<dbReference type="Pfam" id="PF02911">
    <property type="entry name" value="Formyl_trans_C"/>
    <property type="match status" value="1"/>
</dbReference>
<dbReference type="PROSITE" id="PS50088">
    <property type="entry name" value="ANK_REPEAT"/>
    <property type="match status" value="1"/>
</dbReference>
<dbReference type="InterPro" id="IPR005794">
    <property type="entry name" value="Fmt"/>
</dbReference>
<evidence type="ECO:0000256" key="4">
    <source>
        <dbReference type="ARBA" id="ARBA00016014"/>
    </source>
</evidence>
<evidence type="ECO:0000256" key="2">
    <source>
        <dbReference type="ARBA" id="ARBA00010699"/>
    </source>
</evidence>
<organism evidence="12 13">
    <name type="scientific">Anaeroselena agilis</name>
    <dbReference type="NCBI Taxonomy" id="3063788"/>
    <lineage>
        <taxon>Bacteria</taxon>
        <taxon>Bacillati</taxon>
        <taxon>Bacillota</taxon>
        <taxon>Negativicutes</taxon>
        <taxon>Acetonemataceae</taxon>
        <taxon>Anaeroselena</taxon>
    </lineage>
</organism>
<dbReference type="InterPro" id="IPR044135">
    <property type="entry name" value="Met-tRNA-FMT_C"/>
</dbReference>
<name>A0ABU3NXH6_9FIRM</name>
<sequence length="313" mass="33143">MSRLRVVFMGTPDFAVPCLDRLVADGHEVAAVVTQPDRPKGRGQKLTPSPVKEAALGHGLAVMQPEKIRAAEFQAQLAALAPAVIVVVAFGQFLPKAMLELPPLGCVNVHASLLPRYRGAAPIHWAVMNGESSTGVTTMLMDTGMDTGDMILKAEVAIGPNETTGEVHDRLKELGATVLSATLARLADGTAPRMPQDGAAASYAPLLTRAVERIDWGRPAAAVHNLVRGLSPWPGAYCLHAGRTLKVWRSEVVATERGSGRPGRVIAAGDAGAVVLAGDGAVRLTEVQPENRRRMGMDEYIRGYGLTVGETLE</sequence>
<feature type="binding site" evidence="8">
    <location>
        <begin position="112"/>
        <end position="115"/>
    </location>
    <ligand>
        <name>(6S)-5,6,7,8-tetrahydrofolate</name>
        <dbReference type="ChEBI" id="CHEBI:57453"/>
    </ligand>
</feature>